<dbReference type="EMBL" id="BOOH01000033">
    <property type="protein sequence ID" value="GIH77519.1"/>
    <property type="molecule type" value="Genomic_DNA"/>
</dbReference>
<feature type="transmembrane region" description="Helical" evidence="2">
    <location>
        <begin position="63"/>
        <end position="84"/>
    </location>
</feature>
<dbReference type="Pfam" id="PF19560">
    <property type="entry name" value="DUF6082"/>
    <property type="match status" value="1"/>
</dbReference>
<feature type="region of interest" description="Disordered" evidence="1">
    <location>
        <begin position="200"/>
        <end position="259"/>
    </location>
</feature>
<keyword evidence="2" id="KW-1133">Transmembrane helix</keyword>
<keyword evidence="2" id="KW-0812">Transmembrane</keyword>
<gene>
    <name evidence="3" type="ORF">Plo01_39480</name>
</gene>
<dbReference type="InterPro" id="IPR045728">
    <property type="entry name" value="DUF6082"/>
</dbReference>
<accession>A0A8J3RM92</accession>
<comment type="caution">
    <text evidence="3">The sequence shown here is derived from an EMBL/GenBank/DDBJ whole genome shotgun (WGS) entry which is preliminary data.</text>
</comment>
<dbReference type="RefSeq" id="WP_203892089.1">
    <property type="nucleotide sequence ID" value="NZ_BOOH01000033.1"/>
</dbReference>
<keyword evidence="2" id="KW-0472">Membrane</keyword>
<feature type="compositionally biased region" description="Pro residues" evidence="1">
    <location>
        <begin position="207"/>
        <end position="236"/>
    </location>
</feature>
<evidence type="ECO:0000313" key="3">
    <source>
        <dbReference type="EMBL" id="GIH77519.1"/>
    </source>
</evidence>
<feature type="transmembrane region" description="Helical" evidence="2">
    <location>
        <begin position="20"/>
        <end position="43"/>
    </location>
</feature>
<evidence type="ECO:0000256" key="1">
    <source>
        <dbReference type="SAM" id="MobiDB-lite"/>
    </source>
</evidence>
<organism evidence="3 4">
    <name type="scientific">Planobispora longispora</name>
    <dbReference type="NCBI Taxonomy" id="28887"/>
    <lineage>
        <taxon>Bacteria</taxon>
        <taxon>Bacillati</taxon>
        <taxon>Actinomycetota</taxon>
        <taxon>Actinomycetes</taxon>
        <taxon>Streptosporangiales</taxon>
        <taxon>Streptosporangiaceae</taxon>
        <taxon>Planobispora</taxon>
    </lineage>
</organism>
<proteinExistence type="predicted"/>
<protein>
    <submittedName>
        <fullName evidence="3">Uncharacterized protein</fullName>
    </submittedName>
</protein>
<dbReference type="AlphaFoldDB" id="A0A8J3RM92"/>
<feature type="compositionally biased region" description="Pro residues" evidence="1">
    <location>
        <begin position="244"/>
        <end position="256"/>
    </location>
</feature>
<evidence type="ECO:0000313" key="4">
    <source>
        <dbReference type="Proteomes" id="UP000616724"/>
    </source>
</evidence>
<name>A0A8J3RM92_9ACTN</name>
<keyword evidence="4" id="KW-1185">Reference proteome</keyword>
<dbReference type="Proteomes" id="UP000616724">
    <property type="component" value="Unassembled WGS sequence"/>
</dbReference>
<sequence length="301" mass="32596">MSPRRLTERMLTRGLPQRILTTALFLVVIVLVSGLVAVSPLALGALGAQADDWEHLSLIGQTYGAASTLLSVLALVGVAVSLVLQAREAKSDREQTLRMLHVDLMKMAMEDPLYRRAWGPFFDSEDPDAPREHMYVNLIISQWSMEYELGAITEDHLRSISRLLFSGPAGRRYWTNVRGLRITSTSTRRERRFHRILEEEFHATGGTPPPSPPAASPPPPPPSPPSAPAPSPPSPFAPSSSPGFPAPPPPAAPQAPPAAAAFRAASGGIRRLRPTMLALTLLAVPAAVEAARRAVTRQRTR</sequence>
<evidence type="ECO:0000256" key="2">
    <source>
        <dbReference type="SAM" id="Phobius"/>
    </source>
</evidence>
<reference evidence="3 4" key="1">
    <citation type="submission" date="2021-01" db="EMBL/GenBank/DDBJ databases">
        <title>Whole genome shotgun sequence of Planobispora longispora NBRC 13918.</title>
        <authorList>
            <person name="Komaki H."/>
            <person name="Tamura T."/>
        </authorList>
    </citation>
    <scope>NUCLEOTIDE SEQUENCE [LARGE SCALE GENOMIC DNA]</scope>
    <source>
        <strain evidence="3 4">NBRC 13918</strain>
    </source>
</reference>